<keyword evidence="3" id="KW-1185">Reference proteome</keyword>
<dbReference type="EMBL" id="CABFNO020001523">
    <property type="protein sequence ID" value="CAG9993674.1"/>
    <property type="molecule type" value="Genomic_DNA"/>
</dbReference>
<keyword evidence="1" id="KW-0812">Transmembrane</keyword>
<feature type="transmembrane region" description="Helical" evidence="1">
    <location>
        <begin position="227"/>
        <end position="250"/>
    </location>
</feature>
<accession>A0A9N9UND9</accession>
<dbReference type="OrthoDB" id="5145029at2759"/>
<feature type="transmembrane region" description="Helical" evidence="1">
    <location>
        <begin position="262"/>
        <end position="280"/>
    </location>
</feature>
<evidence type="ECO:0000313" key="3">
    <source>
        <dbReference type="Proteomes" id="UP000754883"/>
    </source>
</evidence>
<comment type="caution">
    <text evidence="2">The sequence shown here is derived from an EMBL/GenBank/DDBJ whole genome shotgun (WGS) entry which is preliminary data.</text>
</comment>
<reference evidence="3" key="1">
    <citation type="submission" date="2019-06" db="EMBL/GenBank/DDBJ databases">
        <authorList>
            <person name="Broberg M."/>
        </authorList>
    </citation>
    <scope>NUCLEOTIDE SEQUENCE [LARGE SCALE GENOMIC DNA]</scope>
</reference>
<feature type="transmembrane region" description="Helical" evidence="1">
    <location>
        <begin position="90"/>
        <end position="111"/>
    </location>
</feature>
<evidence type="ECO:0000256" key="1">
    <source>
        <dbReference type="SAM" id="Phobius"/>
    </source>
</evidence>
<gene>
    <name evidence="2" type="ORF">CBYS24578_00004361</name>
</gene>
<sequence length="310" mass="33468">MSVVVWAVPVILIVSALLCSVASTVFIFRRIQSTNDPVRSAASWLKTCWVILTVVWLPLSLAVHCLNLDVQMSGKPVETHARAMGFLRPLKNLVGFITAAYILMLQLELILGLKRVAGSQAAQADEATAAREEKRDGRKRIGAWVALIVTLALALAQGVLTQMGSRAKWMQIQHRSDSLTGCALQITVAVLLLCGVVAVLVYGIVVSRAAMGPVGRVMGMQLTVASLLGVVRQVCMLVYACLVMTGLLHYDEEPALDILESITTIWTVIGGLWLTAAVLARREGGLWSVHIKSCDTPVPGDEDLEAARYA</sequence>
<feature type="transmembrane region" description="Helical" evidence="1">
    <location>
        <begin position="141"/>
        <end position="163"/>
    </location>
</feature>
<protein>
    <submittedName>
        <fullName evidence="2">Uncharacterized protein</fullName>
    </submittedName>
</protein>
<feature type="transmembrane region" description="Helical" evidence="1">
    <location>
        <begin position="6"/>
        <end position="28"/>
    </location>
</feature>
<dbReference type="AlphaFoldDB" id="A0A9N9UND9"/>
<feature type="transmembrane region" description="Helical" evidence="1">
    <location>
        <begin position="183"/>
        <end position="206"/>
    </location>
</feature>
<organism evidence="2 3">
    <name type="scientific">Clonostachys byssicola</name>
    <dbReference type="NCBI Taxonomy" id="160290"/>
    <lineage>
        <taxon>Eukaryota</taxon>
        <taxon>Fungi</taxon>
        <taxon>Dikarya</taxon>
        <taxon>Ascomycota</taxon>
        <taxon>Pezizomycotina</taxon>
        <taxon>Sordariomycetes</taxon>
        <taxon>Hypocreomycetidae</taxon>
        <taxon>Hypocreales</taxon>
        <taxon>Bionectriaceae</taxon>
        <taxon>Clonostachys</taxon>
    </lineage>
</organism>
<reference evidence="2 3" key="2">
    <citation type="submission" date="2021-10" db="EMBL/GenBank/DDBJ databases">
        <authorList>
            <person name="Piombo E."/>
        </authorList>
    </citation>
    <scope>NUCLEOTIDE SEQUENCE [LARGE SCALE GENOMIC DNA]</scope>
</reference>
<keyword evidence="1" id="KW-0472">Membrane</keyword>
<feature type="transmembrane region" description="Helical" evidence="1">
    <location>
        <begin position="49"/>
        <end position="70"/>
    </location>
</feature>
<keyword evidence="1" id="KW-1133">Transmembrane helix</keyword>
<dbReference type="Proteomes" id="UP000754883">
    <property type="component" value="Unassembled WGS sequence"/>
</dbReference>
<proteinExistence type="predicted"/>
<evidence type="ECO:0000313" key="2">
    <source>
        <dbReference type="EMBL" id="CAG9993674.1"/>
    </source>
</evidence>
<name>A0A9N9UND9_9HYPO</name>